<evidence type="ECO:0000256" key="5">
    <source>
        <dbReference type="ARBA" id="ARBA00022833"/>
    </source>
</evidence>
<gene>
    <name evidence="15" type="ORF">KAF25_008804</name>
</gene>
<dbReference type="Pfam" id="PF04082">
    <property type="entry name" value="Fungal_trans"/>
    <property type="match status" value="1"/>
</dbReference>
<dbReference type="InterPro" id="IPR004046">
    <property type="entry name" value="GST_C"/>
</dbReference>
<protein>
    <submittedName>
        <fullName evidence="15">Uncharacterized protein</fullName>
    </submittedName>
</protein>
<comment type="caution">
    <text evidence="15">The sequence shown here is derived from an EMBL/GenBank/DDBJ whole genome shotgun (WGS) entry which is preliminary data.</text>
</comment>
<dbReference type="SFLD" id="SFLDS00019">
    <property type="entry name" value="Glutathione_Transferase_(cytos"/>
    <property type="match status" value="1"/>
</dbReference>
<keyword evidence="5" id="KW-0862">Zinc</keyword>
<feature type="domain" description="Zn(2)-C6 fungal-type" evidence="11">
    <location>
        <begin position="79"/>
        <end position="108"/>
    </location>
</feature>
<dbReference type="PANTHER" id="PTHR47660">
    <property type="entry name" value="TRANSCRIPTION FACTOR WITH C2H2 AND ZN(2)-CYS(6) DNA BINDING DOMAIN (EUROFUNG)-RELATED-RELATED"/>
    <property type="match status" value="1"/>
</dbReference>
<evidence type="ECO:0000256" key="4">
    <source>
        <dbReference type="ARBA" id="ARBA00022771"/>
    </source>
</evidence>
<dbReference type="PROSITE" id="PS50404">
    <property type="entry name" value="GST_NTER"/>
    <property type="match status" value="1"/>
</dbReference>
<dbReference type="PROSITE" id="PS50048">
    <property type="entry name" value="ZN2_CY6_FUNGAL_2"/>
    <property type="match status" value="1"/>
</dbReference>
<feature type="domain" description="C2H2-type" evidence="12">
    <location>
        <begin position="7"/>
        <end position="34"/>
    </location>
</feature>
<evidence type="ECO:0000256" key="8">
    <source>
        <dbReference type="ARBA" id="ARBA00023242"/>
    </source>
</evidence>
<keyword evidence="4 9" id="KW-0863">Zinc-finger</keyword>
<evidence type="ECO:0000256" key="6">
    <source>
        <dbReference type="ARBA" id="ARBA00023015"/>
    </source>
</evidence>
<dbReference type="Gene3D" id="3.30.160.60">
    <property type="entry name" value="Classic Zinc Finger"/>
    <property type="match status" value="2"/>
</dbReference>
<dbReference type="PROSITE" id="PS50405">
    <property type="entry name" value="GST_CTER"/>
    <property type="match status" value="1"/>
</dbReference>
<dbReference type="InterPro" id="IPR010987">
    <property type="entry name" value="Glutathione-S-Trfase_C-like"/>
</dbReference>
<dbReference type="InterPro" id="IPR013087">
    <property type="entry name" value="Znf_C2H2_type"/>
</dbReference>
<dbReference type="InterPro" id="IPR004045">
    <property type="entry name" value="Glutathione_S-Trfase_N"/>
</dbReference>
<keyword evidence="6" id="KW-0805">Transcription regulation</keyword>
<keyword evidence="7" id="KW-0804">Transcription</keyword>
<dbReference type="GO" id="GO:0016740">
    <property type="term" value="F:transferase activity"/>
    <property type="evidence" value="ECO:0007669"/>
    <property type="project" value="UniProtKB-KW"/>
</dbReference>
<evidence type="ECO:0000259" key="14">
    <source>
        <dbReference type="PROSITE" id="PS50405"/>
    </source>
</evidence>
<reference evidence="15" key="1">
    <citation type="submission" date="2021-04" db="EMBL/GenBank/DDBJ databases">
        <title>Draft genome of Fusarium avenaceum strain F156N33, isolated from an atmospheric sample in Virginia.</title>
        <authorList>
            <person name="Yang S."/>
            <person name="Vinatzer B.A."/>
            <person name="Coleman J."/>
        </authorList>
    </citation>
    <scope>NUCLEOTIDE SEQUENCE</scope>
    <source>
        <strain evidence="15">F156N33</strain>
    </source>
</reference>
<evidence type="ECO:0000256" key="1">
    <source>
        <dbReference type="ARBA" id="ARBA00007409"/>
    </source>
</evidence>
<dbReference type="InterPro" id="IPR036236">
    <property type="entry name" value="Znf_C2H2_sf"/>
</dbReference>
<dbReference type="CDD" id="cd12148">
    <property type="entry name" value="fungal_TF_MHR"/>
    <property type="match status" value="1"/>
</dbReference>
<proteinExistence type="inferred from homology"/>
<accession>A0A9P7KXL7</accession>
<dbReference type="InterPro" id="IPR040079">
    <property type="entry name" value="Glutathione_S-Trfase"/>
</dbReference>
<dbReference type="SUPFAM" id="SSF57667">
    <property type="entry name" value="beta-beta-alpha zinc fingers"/>
    <property type="match status" value="1"/>
</dbReference>
<evidence type="ECO:0000259" key="13">
    <source>
        <dbReference type="PROSITE" id="PS50404"/>
    </source>
</evidence>
<organism evidence="15 16">
    <name type="scientific">Fusarium avenaceum</name>
    <dbReference type="NCBI Taxonomy" id="40199"/>
    <lineage>
        <taxon>Eukaryota</taxon>
        <taxon>Fungi</taxon>
        <taxon>Dikarya</taxon>
        <taxon>Ascomycota</taxon>
        <taxon>Pezizomycotina</taxon>
        <taxon>Sordariomycetes</taxon>
        <taxon>Hypocreomycetidae</taxon>
        <taxon>Hypocreales</taxon>
        <taxon>Nectriaceae</taxon>
        <taxon>Fusarium</taxon>
        <taxon>Fusarium tricinctum species complex</taxon>
    </lineage>
</organism>
<dbReference type="InterPro" id="IPR036864">
    <property type="entry name" value="Zn2-C6_fun-type_DNA-bd_sf"/>
</dbReference>
<feature type="compositionally biased region" description="Polar residues" evidence="10">
    <location>
        <begin position="149"/>
        <end position="170"/>
    </location>
</feature>
<dbReference type="InterPro" id="IPR001138">
    <property type="entry name" value="Zn2Cys6_DnaBD"/>
</dbReference>
<dbReference type="GO" id="GO:0000981">
    <property type="term" value="F:DNA-binding transcription factor activity, RNA polymerase II-specific"/>
    <property type="evidence" value="ECO:0007669"/>
    <property type="project" value="InterPro"/>
</dbReference>
<evidence type="ECO:0000313" key="16">
    <source>
        <dbReference type="Proteomes" id="UP000782241"/>
    </source>
</evidence>
<dbReference type="Pfam" id="PF00096">
    <property type="entry name" value="zf-C2H2"/>
    <property type="match status" value="1"/>
</dbReference>
<evidence type="ECO:0000259" key="12">
    <source>
        <dbReference type="PROSITE" id="PS50157"/>
    </source>
</evidence>
<dbReference type="GO" id="GO:0008270">
    <property type="term" value="F:zinc ion binding"/>
    <property type="evidence" value="ECO:0007669"/>
    <property type="project" value="UniProtKB-KW"/>
</dbReference>
<dbReference type="InterPro" id="IPR007219">
    <property type="entry name" value="XnlR_reg_dom"/>
</dbReference>
<evidence type="ECO:0000259" key="11">
    <source>
        <dbReference type="PROSITE" id="PS50048"/>
    </source>
</evidence>
<evidence type="ECO:0000256" key="2">
    <source>
        <dbReference type="ARBA" id="ARBA00022679"/>
    </source>
</evidence>
<name>A0A9P7KXL7_9HYPO</name>
<dbReference type="FunFam" id="3.30.160.60:FF:002343">
    <property type="entry name" value="Zinc finger protein 33A"/>
    <property type="match status" value="1"/>
</dbReference>
<dbReference type="Gene3D" id="1.20.1050.10">
    <property type="match status" value="1"/>
</dbReference>
<evidence type="ECO:0000256" key="7">
    <source>
        <dbReference type="ARBA" id="ARBA00023163"/>
    </source>
</evidence>
<feature type="region of interest" description="Disordered" evidence="10">
    <location>
        <begin position="113"/>
        <end position="135"/>
    </location>
</feature>
<sequence length="1048" mass="118583">MTTQAAFFCETCNLPFHRKEHYQRHLRTHTKEKPFSCSECGQSFGRVDSLARHHTALHLGTEAQDSRSRQSERRRVSQACKPCGASKVRCDGERPCQRCRRQDIHCYYEPHAKRKMSEAGSDRSSAKRDRADSTVSADVVETINVDTSLATDNSPISPPATVNDNSSNDVTHADVYVPPQNPFNEPSQTEHLDTNVQPVDPLLEVNHTTSAEVVEQASIAFGDNSMFMEFDITNAIPTPSMIFGNPFETTDWLNSSSDQSFPPFFMQNEPTFDTMNDVWLDQASYRMPQLQQQQQPTASLPTPASSMIDQSAVAELYSRSHSPTIDRDAVEPREYIPVSIEIDAQLTFPDLSHLVAEDVDGENLAHVEEIPDDVGRKISQAAIEMQNCSNFPRFRHLAIPPTPVLNAWVQLYFEHFHPVLPILHKSTFSSSKRHWLLVFTVAAVGAHFSSIKEAQACSRAMHELIRRQTSIMCELQNSNGRELWMSQTILLNQIGLRYSGERRSLEIAEFLQALPVTLGRRKRLFTNMFPMDKFAQLQLPRTQKWQIWLLDEERRRSGFAIWLLDSAFDAHFDLPRLMRLSELQISLPQPDDRWGASTAQCWANYPAVENSSVGGLPTMERVIVDDSWRFVWSRTNTLGKQVLLQHLSNVIKDQSTSQPGTGGFSCHDKLKASDILTEFLALIEDDQVEQSLDEVKASTTHKIMALTALMIHHTPIQNPLPTVVRYIYGKLDDSHREQIRNKWRNAPGQGRLGCFYASRILHLVRSSRCSHFATPVSLLRAVLVLWLYSALAERFQDGFLYSPTAATVVLGPKALESMENKDWIDGGWCRVKLPGIVLGTVASTRTQRVLLTLEELGINYEFKNIDLGKGQHHDPEYVKEHHPFAKVPVFQDSGLEIFESRAISRYLAVKNNSSLVPHYGDAKALAAFEQLASVEYAYFEPAVSTLAFELIFKGLFNLGETSQATVDQQKTLLNTTLDYYNRVLDRQDYLAGENYSLVDLFHVPWLGFLRDRLQLGEVIDSRKNVASWVERIVQRPASKAVAAKAAQH</sequence>
<dbReference type="GO" id="GO:0006351">
    <property type="term" value="P:DNA-templated transcription"/>
    <property type="evidence" value="ECO:0007669"/>
    <property type="project" value="InterPro"/>
</dbReference>
<dbReference type="InterPro" id="IPR036282">
    <property type="entry name" value="Glutathione-S-Trfase_C_sf"/>
</dbReference>
<dbReference type="Pfam" id="PF02798">
    <property type="entry name" value="GST_N"/>
    <property type="match status" value="1"/>
</dbReference>
<dbReference type="SUPFAM" id="SSF47616">
    <property type="entry name" value="GST C-terminal domain-like"/>
    <property type="match status" value="1"/>
</dbReference>
<feature type="domain" description="GST N-terminal" evidence="13">
    <location>
        <begin position="833"/>
        <end position="915"/>
    </location>
</feature>
<dbReference type="Gene3D" id="4.10.240.10">
    <property type="entry name" value="Zn(2)-C6 fungal-type DNA-binding domain"/>
    <property type="match status" value="1"/>
</dbReference>
<dbReference type="SFLD" id="SFLDG00358">
    <property type="entry name" value="Main_(cytGST)"/>
    <property type="match status" value="1"/>
</dbReference>
<dbReference type="EMBL" id="JAGPUO010000002">
    <property type="protein sequence ID" value="KAG5665070.1"/>
    <property type="molecule type" value="Genomic_DNA"/>
</dbReference>
<keyword evidence="2" id="KW-0808">Transferase</keyword>
<keyword evidence="8" id="KW-0539">Nucleus</keyword>
<feature type="domain" description="C2H2-type" evidence="12">
    <location>
        <begin position="35"/>
        <end position="63"/>
    </location>
</feature>
<dbReference type="SMART" id="SM00355">
    <property type="entry name" value="ZnF_C2H2"/>
    <property type="match status" value="2"/>
</dbReference>
<dbReference type="SUPFAM" id="SSF57701">
    <property type="entry name" value="Zn2/Cys6 DNA-binding domain"/>
    <property type="match status" value="1"/>
</dbReference>
<evidence type="ECO:0000256" key="9">
    <source>
        <dbReference type="PROSITE-ProRule" id="PRU00042"/>
    </source>
</evidence>
<dbReference type="FunFam" id="3.40.30.10:FF:000039">
    <property type="entry name" value="Glutathione S-transferase domain"/>
    <property type="match status" value="1"/>
</dbReference>
<feature type="domain" description="GST C-terminal" evidence="14">
    <location>
        <begin position="921"/>
        <end position="1048"/>
    </location>
</feature>
<evidence type="ECO:0000256" key="10">
    <source>
        <dbReference type="SAM" id="MobiDB-lite"/>
    </source>
</evidence>
<feature type="region of interest" description="Disordered" evidence="10">
    <location>
        <begin position="149"/>
        <end position="173"/>
    </location>
</feature>
<keyword evidence="16" id="KW-1185">Reference proteome</keyword>
<keyword evidence="3" id="KW-0479">Metal-binding</keyword>
<dbReference type="AlphaFoldDB" id="A0A9P7KXL7"/>
<feature type="compositionally biased region" description="Basic and acidic residues" evidence="10">
    <location>
        <begin position="113"/>
        <end position="132"/>
    </location>
</feature>
<dbReference type="Proteomes" id="UP000782241">
    <property type="component" value="Unassembled WGS sequence"/>
</dbReference>
<dbReference type="GO" id="GO:0003677">
    <property type="term" value="F:DNA binding"/>
    <property type="evidence" value="ECO:0007669"/>
    <property type="project" value="InterPro"/>
</dbReference>
<dbReference type="Pfam" id="PF00043">
    <property type="entry name" value="GST_C"/>
    <property type="match status" value="1"/>
</dbReference>
<dbReference type="SUPFAM" id="SSF52833">
    <property type="entry name" value="Thioredoxin-like"/>
    <property type="match status" value="1"/>
</dbReference>
<dbReference type="Pfam" id="PF00172">
    <property type="entry name" value="Zn_clus"/>
    <property type="match status" value="1"/>
</dbReference>
<evidence type="ECO:0000256" key="3">
    <source>
        <dbReference type="ARBA" id="ARBA00022723"/>
    </source>
</evidence>
<dbReference type="InterPro" id="IPR036249">
    <property type="entry name" value="Thioredoxin-like_sf"/>
</dbReference>
<dbReference type="PROSITE" id="PS50157">
    <property type="entry name" value="ZINC_FINGER_C2H2_2"/>
    <property type="match status" value="2"/>
</dbReference>
<evidence type="ECO:0000313" key="15">
    <source>
        <dbReference type="EMBL" id="KAG5665070.1"/>
    </source>
</evidence>
<dbReference type="SMART" id="SM00066">
    <property type="entry name" value="GAL4"/>
    <property type="match status" value="1"/>
</dbReference>
<dbReference type="CDD" id="cd00067">
    <property type="entry name" value="GAL4"/>
    <property type="match status" value="1"/>
</dbReference>
<comment type="similarity">
    <text evidence="1">Belongs to the GST superfamily.</text>
</comment>
<dbReference type="PROSITE" id="PS00028">
    <property type="entry name" value="ZINC_FINGER_C2H2_1"/>
    <property type="match status" value="2"/>
</dbReference>
<dbReference type="Gene3D" id="3.40.30.10">
    <property type="entry name" value="Glutaredoxin"/>
    <property type="match status" value="1"/>
</dbReference>